<proteinExistence type="predicted"/>
<dbReference type="PANTHER" id="PTHR12855:SF10">
    <property type="entry name" value="DNA METHYLTRANSFERASE 1-ASSOCIATED PROTEIN 1"/>
    <property type="match status" value="1"/>
</dbReference>
<dbReference type="InterPro" id="IPR008468">
    <property type="entry name" value="DMAP1"/>
</dbReference>
<feature type="coiled-coil region" evidence="1">
    <location>
        <begin position="5"/>
        <end position="35"/>
    </location>
</feature>
<feature type="non-terminal residue" evidence="3">
    <location>
        <position position="123"/>
    </location>
</feature>
<dbReference type="Pfam" id="PF05499">
    <property type="entry name" value="DMAP1"/>
    <property type="match status" value="1"/>
</dbReference>
<accession>A0A1B6EZY4</accession>
<dbReference type="EMBL" id="GECZ01026279">
    <property type="protein sequence ID" value="JAS43490.1"/>
    <property type="molecule type" value="Transcribed_RNA"/>
</dbReference>
<feature type="domain" description="DNA methyltransferase 1-associated 1" evidence="2">
    <location>
        <begin position="4"/>
        <end position="123"/>
    </location>
</feature>
<evidence type="ECO:0000259" key="2">
    <source>
        <dbReference type="Pfam" id="PF05499"/>
    </source>
</evidence>
<name>A0A1B6EZY4_9HEMI</name>
<dbReference type="GO" id="GO:0003714">
    <property type="term" value="F:transcription corepressor activity"/>
    <property type="evidence" value="ECO:0007669"/>
    <property type="project" value="TreeGrafter"/>
</dbReference>
<dbReference type="GO" id="GO:0000122">
    <property type="term" value="P:negative regulation of transcription by RNA polymerase II"/>
    <property type="evidence" value="ECO:0007669"/>
    <property type="project" value="TreeGrafter"/>
</dbReference>
<reference evidence="3" key="1">
    <citation type="submission" date="2015-11" db="EMBL/GenBank/DDBJ databases">
        <title>De novo transcriptome assembly of four potential Pierce s Disease insect vectors from Arizona vineyards.</title>
        <authorList>
            <person name="Tassone E.E."/>
        </authorList>
    </citation>
    <scope>NUCLEOTIDE SEQUENCE</scope>
</reference>
<evidence type="ECO:0000313" key="3">
    <source>
        <dbReference type="EMBL" id="JAS43490.1"/>
    </source>
</evidence>
<dbReference type="GO" id="GO:0035267">
    <property type="term" value="C:NuA4 histone acetyltransferase complex"/>
    <property type="evidence" value="ECO:0007669"/>
    <property type="project" value="InterPro"/>
</dbReference>
<keyword evidence="1" id="KW-0175">Coiled coil</keyword>
<dbReference type="GO" id="GO:0000812">
    <property type="term" value="C:Swr1 complex"/>
    <property type="evidence" value="ECO:0007669"/>
    <property type="project" value="TreeGrafter"/>
</dbReference>
<dbReference type="InterPro" id="IPR027109">
    <property type="entry name" value="Swc4/Dmap1"/>
</dbReference>
<dbReference type="GO" id="GO:0006281">
    <property type="term" value="P:DNA repair"/>
    <property type="evidence" value="ECO:0007669"/>
    <property type="project" value="InterPro"/>
</dbReference>
<organism evidence="3">
    <name type="scientific">Cuerna arida</name>
    <dbReference type="NCBI Taxonomy" id="1464854"/>
    <lineage>
        <taxon>Eukaryota</taxon>
        <taxon>Metazoa</taxon>
        <taxon>Ecdysozoa</taxon>
        <taxon>Arthropoda</taxon>
        <taxon>Hexapoda</taxon>
        <taxon>Insecta</taxon>
        <taxon>Pterygota</taxon>
        <taxon>Neoptera</taxon>
        <taxon>Paraneoptera</taxon>
        <taxon>Hemiptera</taxon>
        <taxon>Auchenorrhyncha</taxon>
        <taxon>Membracoidea</taxon>
        <taxon>Cicadellidae</taxon>
        <taxon>Cicadellinae</taxon>
        <taxon>Proconiini</taxon>
        <taxon>Cuerna</taxon>
    </lineage>
</organism>
<protein>
    <recommendedName>
        <fullName evidence="2">DNA methyltransferase 1-associated 1 domain-containing protein</fullName>
    </recommendedName>
</protein>
<gene>
    <name evidence="3" type="ORF">g.2766</name>
</gene>
<feature type="non-terminal residue" evidence="3">
    <location>
        <position position="1"/>
    </location>
</feature>
<evidence type="ECO:0000256" key="1">
    <source>
        <dbReference type="SAM" id="Coils"/>
    </source>
</evidence>
<dbReference type="AlphaFoldDB" id="A0A1B6EZY4"/>
<sequence length="123" mass="14080">DIDEEQTLISELKKIEARKKEREKKTQDLQKLISQADVSPVENVKKTKKVPKKKLTGSTTTRTVKNEQVFIEPIGIRFPDVKTTGVSLRSQRMKLPSNLGQKKIKLIEQMLTERNLALIQIPT</sequence>
<dbReference type="GO" id="GO:0006338">
    <property type="term" value="P:chromatin remodeling"/>
    <property type="evidence" value="ECO:0007669"/>
    <property type="project" value="InterPro"/>
</dbReference>
<dbReference type="PANTHER" id="PTHR12855">
    <property type="entry name" value="DNA METHYLTRANSFERASE 1-ASSOCIATED PROTEIN 1 FAMILY MEMBER"/>
    <property type="match status" value="1"/>
</dbReference>